<evidence type="ECO:0000256" key="1">
    <source>
        <dbReference type="SAM" id="MobiDB-lite"/>
    </source>
</evidence>
<dbReference type="EMBL" id="BDGG01000004">
    <property type="protein sequence ID" value="GAU98271.1"/>
    <property type="molecule type" value="Genomic_DNA"/>
</dbReference>
<sequence length="665" mass="74778">MDAINITDDSAFHRPNSKKPPKKGQQSRKRKMEKDLFYGEIQDAFTSALDSIEQTEQDVYGHLARIVTDRVTSIITRSSTTVSNKAREKFGLKADMITHPIEICSVEIGDTDVGRFPDKLTVLLENNLPARPALTFLDASSISDLDSLSAAVRRDNSEWFVVDPEGEHSSEQTFRALSDKLKELPVIKSPSKKKARAEIGRTVVVFVIRHAEAMSQSLLESLVEILSVFNIHSLIVACCKSSFAFPPQLASGKCMVKTTVETTGQPSDYRAIARKFFEAETKYHFLFGPSVAGYMFDLVPAVTHLSEEMHNALKVCIAMHFSDSRMSIEAVIGMDSEDATVDHLHAFCRRLPSFRKFLALQDPRNQIKLLSETSTASGYFHEFVVARFKELSKFRTTFLYLTNLLSEILAFVPVPWPVVYCTVMSGRSWKNCEELQKAGAAQEEKSLKLVERSLESFVKLGNGISKVFDAWKKDLTNHVAEQKSDKDILLKWQQNSQRGSPLVGLLDNLCSRLEASDFPVFHEFLIFDDVARLRARLNPDIRQANDLVLEDPSTALFPVKREAKDKDMAAGGPRRESIPNDLALVRASLHSDRRYLKMTKSLRDFRQKLHRDEQSKILGQKDDNEGVAQSSQEERARFMACLPALQALGILSLTTKAKTSSYLVT</sequence>
<dbReference type="PANTHER" id="PTHR12748:SF0">
    <property type="entry name" value="ORIGIN RECOGNITION COMPLEX SUBUNIT 3"/>
    <property type="match status" value="1"/>
</dbReference>
<dbReference type="GO" id="GO:0005656">
    <property type="term" value="C:nuclear pre-replicative complex"/>
    <property type="evidence" value="ECO:0007669"/>
    <property type="project" value="TreeGrafter"/>
</dbReference>
<feature type="region of interest" description="Disordered" evidence="1">
    <location>
        <begin position="1"/>
        <end position="31"/>
    </location>
</feature>
<name>A0A1D1V9A5_RAMVA</name>
<reference evidence="2 3" key="1">
    <citation type="journal article" date="2016" name="Nat. Commun.">
        <title>Extremotolerant tardigrade genome and improved radiotolerance of human cultured cells by tardigrade-unique protein.</title>
        <authorList>
            <person name="Hashimoto T."/>
            <person name="Horikawa D.D."/>
            <person name="Saito Y."/>
            <person name="Kuwahara H."/>
            <person name="Kozuka-Hata H."/>
            <person name="Shin-I T."/>
            <person name="Minakuchi Y."/>
            <person name="Ohishi K."/>
            <person name="Motoyama A."/>
            <person name="Aizu T."/>
            <person name="Enomoto A."/>
            <person name="Kondo K."/>
            <person name="Tanaka S."/>
            <person name="Hara Y."/>
            <person name="Koshikawa S."/>
            <person name="Sagara H."/>
            <person name="Miura T."/>
            <person name="Yokobori S."/>
            <person name="Miyagawa K."/>
            <person name="Suzuki Y."/>
            <person name="Kubo T."/>
            <person name="Oyama M."/>
            <person name="Kohara Y."/>
            <person name="Fujiyama A."/>
            <person name="Arakawa K."/>
            <person name="Katayama T."/>
            <person name="Toyoda A."/>
            <person name="Kunieda T."/>
        </authorList>
    </citation>
    <scope>NUCLEOTIDE SEQUENCE [LARGE SCALE GENOMIC DNA]</scope>
    <source>
        <strain evidence="2 3">YOKOZUNA-1</strain>
    </source>
</reference>
<keyword evidence="3" id="KW-1185">Reference proteome</keyword>
<dbReference type="AlphaFoldDB" id="A0A1D1V9A5"/>
<dbReference type="GO" id="GO:0005664">
    <property type="term" value="C:nuclear origin of replication recognition complex"/>
    <property type="evidence" value="ECO:0007669"/>
    <property type="project" value="InterPro"/>
</dbReference>
<evidence type="ECO:0000313" key="2">
    <source>
        <dbReference type="EMBL" id="GAU98271.1"/>
    </source>
</evidence>
<feature type="compositionally biased region" description="Basic residues" evidence="1">
    <location>
        <begin position="15"/>
        <end position="31"/>
    </location>
</feature>
<proteinExistence type="predicted"/>
<dbReference type="PANTHER" id="PTHR12748">
    <property type="entry name" value="ORIGIN RECOGNITION COMPLEX SUBUNIT 3"/>
    <property type="match status" value="1"/>
</dbReference>
<gene>
    <name evidence="2" type="primary">RvY_09440-1</name>
    <name evidence="2" type="synonym">RvY_09440.1</name>
    <name evidence="2" type="ORF">RvY_09440</name>
</gene>
<protein>
    <recommendedName>
        <fullName evidence="4">Origin recognition complex subunit 3</fullName>
    </recommendedName>
</protein>
<evidence type="ECO:0008006" key="4">
    <source>
        <dbReference type="Google" id="ProtNLM"/>
    </source>
</evidence>
<dbReference type="OrthoDB" id="10655875at2759"/>
<evidence type="ECO:0000313" key="3">
    <source>
        <dbReference type="Proteomes" id="UP000186922"/>
    </source>
</evidence>
<comment type="caution">
    <text evidence="2">The sequence shown here is derived from an EMBL/GenBank/DDBJ whole genome shotgun (WGS) entry which is preliminary data.</text>
</comment>
<accession>A0A1D1V9A5</accession>
<dbReference type="Proteomes" id="UP000186922">
    <property type="component" value="Unassembled WGS sequence"/>
</dbReference>
<dbReference type="InterPro" id="IPR020795">
    <property type="entry name" value="ORC3"/>
</dbReference>
<dbReference type="GO" id="GO:0006270">
    <property type="term" value="P:DNA replication initiation"/>
    <property type="evidence" value="ECO:0007669"/>
    <property type="project" value="TreeGrafter"/>
</dbReference>
<dbReference type="GO" id="GO:0031261">
    <property type="term" value="C:DNA replication preinitiation complex"/>
    <property type="evidence" value="ECO:0007669"/>
    <property type="project" value="TreeGrafter"/>
</dbReference>
<dbReference type="GO" id="GO:0003688">
    <property type="term" value="F:DNA replication origin binding"/>
    <property type="evidence" value="ECO:0007669"/>
    <property type="project" value="TreeGrafter"/>
</dbReference>
<organism evidence="2 3">
    <name type="scientific">Ramazzottius varieornatus</name>
    <name type="common">Water bear</name>
    <name type="synonym">Tardigrade</name>
    <dbReference type="NCBI Taxonomy" id="947166"/>
    <lineage>
        <taxon>Eukaryota</taxon>
        <taxon>Metazoa</taxon>
        <taxon>Ecdysozoa</taxon>
        <taxon>Tardigrada</taxon>
        <taxon>Eutardigrada</taxon>
        <taxon>Parachela</taxon>
        <taxon>Hypsibioidea</taxon>
        <taxon>Ramazzottiidae</taxon>
        <taxon>Ramazzottius</taxon>
    </lineage>
</organism>